<feature type="region of interest" description="Disordered" evidence="1">
    <location>
        <begin position="128"/>
        <end position="166"/>
    </location>
</feature>
<dbReference type="InterPro" id="IPR018800">
    <property type="entry name" value="PRCC"/>
</dbReference>
<dbReference type="PANTHER" id="PTHR13621">
    <property type="entry name" value="PROLINE-RICH PROTEIN PRCC"/>
    <property type="match status" value="1"/>
</dbReference>
<reference evidence="2 3" key="1">
    <citation type="submission" date="2024-08" db="EMBL/GenBank/DDBJ databases">
        <authorList>
            <person name="Cucini C."/>
            <person name="Frati F."/>
        </authorList>
    </citation>
    <scope>NUCLEOTIDE SEQUENCE [LARGE SCALE GENOMIC DNA]</scope>
</reference>
<keyword evidence="3" id="KW-1185">Reference proteome</keyword>
<dbReference type="EMBL" id="CAXLJM020000045">
    <property type="protein sequence ID" value="CAL8110422.1"/>
    <property type="molecule type" value="Genomic_DNA"/>
</dbReference>
<evidence type="ECO:0000313" key="3">
    <source>
        <dbReference type="Proteomes" id="UP001642540"/>
    </source>
</evidence>
<proteinExistence type="predicted"/>
<feature type="compositionally biased region" description="Low complexity" evidence="1">
    <location>
        <begin position="46"/>
        <end position="72"/>
    </location>
</feature>
<evidence type="ECO:0000313" key="2">
    <source>
        <dbReference type="EMBL" id="CAL8110422.1"/>
    </source>
</evidence>
<name>A0ABP1QVP1_9HEXA</name>
<organism evidence="2 3">
    <name type="scientific">Orchesella dallaii</name>
    <dbReference type="NCBI Taxonomy" id="48710"/>
    <lineage>
        <taxon>Eukaryota</taxon>
        <taxon>Metazoa</taxon>
        <taxon>Ecdysozoa</taxon>
        <taxon>Arthropoda</taxon>
        <taxon>Hexapoda</taxon>
        <taxon>Collembola</taxon>
        <taxon>Entomobryomorpha</taxon>
        <taxon>Entomobryoidea</taxon>
        <taxon>Orchesellidae</taxon>
        <taxon>Orchesellinae</taxon>
        <taxon>Orchesella</taxon>
    </lineage>
</organism>
<evidence type="ECO:0000256" key="1">
    <source>
        <dbReference type="SAM" id="MobiDB-lite"/>
    </source>
</evidence>
<feature type="region of interest" description="Disordered" evidence="1">
    <location>
        <begin position="231"/>
        <end position="383"/>
    </location>
</feature>
<protein>
    <recommendedName>
        <fullName evidence="4">FAM21/CAPZIP domain-containing protein</fullName>
    </recommendedName>
</protein>
<dbReference type="PANTHER" id="PTHR13621:SF2">
    <property type="entry name" value="PROLINE-RICH PROTEIN PRCC"/>
    <property type="match status" value="1"/>
</dbReference>
<feature type="region of interest" description="Disordered" evidence="1">
    <location>
        <begin position="1"/>
        <end position="72"/>
    </location>
</feature>
<gene>
    <name evidence="2" type="ORF">ODALV1_LOCUS14234</name>
</gene>
<dbReference type="Proteomes" id="UP001642540">
    <property type="component" value="Unassembled WGS sequence"/>
</dbReference>
<comment type="caution">
    <text evidence="2">The sequence shown here is derived from an EMBL/GenBank/DDBJ whole genome shotgun (WGS) entry which is preliminary data.</text>
</comment>
<sequence length="383" mass="41599">MSSLVAYDGSGSSSEDEDEPMRDEAAGFNQNDQKKKGQLVNCNEASSSAPLTLKSSSLLPKSLSSAGSSTTKKSTVIFSKFLDDSDEEAIAIADDESEVGIQQSLRGSVKDEANPIWSKFLPQPKNLSIEVNDDDQDIEIGPIPPKKTYGDEELPPPKQSTISSLTATKVKGKVRISIPFLNSLDDGDSEDGADKKRLMQPTKKGSGLFALLPKPKNFMSDVSNMFTSKNVTSSKTQVLQTTTDSTNQVTLQTLPSQNEATPGMNKLIPDSVKNKLKRSAAARTEDVRAKFSKRSASESVSNANKRDSDGSDDEGTGDFFSLDSNETADPEALEKLKLPTPDFTKQQQNHRTPEAMDVEESNKEEYYQEGVPTSSRSDDLVGY</sequence>
<evidence type="ECO:0008006" key="4">
    <source>
        <dbReference type="Google" id="ProtNLM"/>
    </source>
</evidence>
<feature type="region of interest" description="Disordered" evidence="1">
    <location>
        <begin position="181"/>
        <end position="201"/>
    </location>
</feature>
<feature type="compositionally biased region" description="Polar residues" evidence="1">
    <location>
        <begin position="231"/>
        <end position="260"/>
    </location>
</feature>
<accession>A0ABP1QVP1</accession>